<dbReference type="FunFam" id="3.40.640.10:FF:000030">
    <property type="entry name" value="Low-specificity L-threonine aldolase"/>
    <property type="match status" value="1"/>
</dbReference>
<dbReference type="GO" id="GO:0006545">
    <property type="term" value="P:glycine biosynthetic process"/>
    <property type="evidence" value="ECO:0007669"/>
    <property type="project" value="TreeGrafter"/>
</dbReference>
<evidence type="ECO:0000256" key="1">
    <source>
        <dbReference type="ARBA" id="ARBA00001933"/>
    </source>
</evidence>
<feature type="domain" description="Aromatic amino acid beta-eliminating lyase/threonine aldolase" evidence="6">
    <location>
        <begin position="21"/>
        <end position="302"/>
    </location>
</feature>
<keyword evidence="8" id="KW-1185">Reference proteome</keyword>
<reference evidence="7 8" key="1">
    <citation type="submission" date="2016-10" db="EMBL/GenBank/DDBJ databases">
        <authorList>
            <person name="de Groot N.N."/>
        </authorList>
    </citation>
    <scope>NUCLEOTIDE SEQUENCE [LARGE SCALE GENOMIC DNA]</scope>
    <source>
        <strain evidence="7 8">MP1X4</strain>
    </source>
</reference>
<dbReference type="Gene3D" id="3.40.640.10">
    <property type="entry name" value="Type I PLP-dependent aspartate aminotransferase-like (Major domain)"/>
    <property type="match status" value="1"/>
</dbReference>
<evidence type="ECO:0000256" key="3">
    <source>
        <dbReference type="ARBA" id="ARBA00022898"/>
    </source>
</evidence>
<evidence type="ECO:0000313" key="8">
    <source>
        <dbReference type="Proteomes" id="UP000199679"/>
    </source>
</evidence>
<comment type="similarity">
    <text evidence="2">Belongs to the threonine aldolase family.</text>
</comment>
<dbReference type="InterPro" id="IPR015422">
    <property type="entry name" value="PyrdxlP-dep_Trfase_small"/>
</dbReference>
<dbReference type="PANTHER" id="PTHR48097">
    <property type="entry name" value="L-THREONINE ALDOLASE-RELATED"/>
    <property type="match status" value="1"/>
</dbReference>
<evidence type="ECO:0000259" key="6">
    <source>
        <dbReference type="Pfam" id="PF01212"/>
    </source>
</evidence>
<dbReference type="PANTHER" id="PTHR48097:SF9">
    <property type="entry name" value="L-THREONINE ALDOLASE"/>
    <property type="match status" value="1"/>
</dbReference>
<comment type="cofactor">
    <cofactor evidence="1">
        <name>pyridoxal 5'-phosphate</name>
        <dbReference type="ChEBI" id="CHEBI:597326"/>
    </cofactor>
</comment>
<evidence type="ECO:0000256" key="5">
    <source>
        <dbReference type="PIRSR" id="PIRSR017617-1"/>
    </source>
</evidence>
<evidence type="ECO:0000256" key="4">
    <source>
        <dbReference type="ARBA" id="ARBA00023239"/>
    </source>
</evidence>
<proteinExistence type="inferred from homology"/>
<gene>
    <name evidence="7" type="ORF">SAMN05216490_1526</name>
</gene>
<dbReference type="EMBL" id="LT629740">
    <property type="protein sequence ID" value="SDS64084.1"/>
    <property type="molecule type" value="Genomic_DNA"/>
</dbReference>
<dbReference type="Gene3D" id="3.90.1150.10">
    <property type="entry name" value="Aspartate Aminotransferase, domain 1"/>
    <property type="match status" value="1"/>
</dbReference>
<protein>
    <submittedName>
        <fullName evidence="7">L-threonine aldolase</fullName>
    </submittedName>
</protein>
<dbReference type="Proteomes" id="UP000199679">
    <property type="component" value="Chromosome I"/>
</dbReference>
<dbReference type="InterPro" id="IPR015421">
    <property type="entry name" value="PyrdxlP-dep_Trfase_major"/>
</dbReference>
<dbReference type="GO" id="GO:0006567">
    <property type="term" value="P:L-threonine catabolic process"/>
    <property type="evidence" value="ECO:0007669"/>
    <property type="project" value="TreeGrafter"/>
</dbReference>
<dbReference type="GO" id="GO:0008732">
    <property type="term" value="F:L-allo-threonine aldolase activity"/>
    <property type="evidence" value="ECO:0007669"/>
    <property type="project" value="TreeGrafter"/>
</dbReference>
<dbReference type="InterPro" id="IPR001597">
    <property type="entry name" value="ArAA_b-elim_lyase/Thr_aldolase"/>
</dbReference>
<dbReference type="Pfam" id="PF01212">
    <property type="entry name" value="Beta_elim_lyase"/>
    <property type="match status" value="1"/>
</dbReference>
<keyword evidence="3" id="KW-0663">Pyridoxal phosphate</keyword>
<dbReference type="GO" id="GO:0005829">
    <property type="term" value="C:cytosol"/>
    <property type="evidence" value="ECO:0007669"/>
    <property type="project" value="TreeGrafter"/>
</dbReference>
<dbReference type="NCBIfam" id="NF041359">
    <property type="entry name" value="GntG_guanitoxin"/>
    <property type="match status" value="1"/>
</dbReference>
<evidence type="ECO:0000313" key="7">
    <source>
        <dbReference type="EMBL" id="SDS64084.1"/>
    </source>
</evidence>
<dbReference type="InterPro" id="IPR015424">
    <property type="entry name" value="PyrdxlP-dep_Trfase"/>
</dbReference>
<dbReference type="STRING" id="652787.SAMN05216490_1526"/>
<sequence>MGAYNVKYKERNFKGNNMTVDLRSDTITKPTPGMLDAMMNASVGDDVFGEDETVNALEEKTAAMFGMEAGIFCPSGTMTNQIAIKCFTQPLDELIADQTAHIYRYEGGGIAFNSAVSTRLLNGYRGIITAEMIGPEINAENIHYPHTSLVALENTVNKGGGSCYTLAQIKPIAELCRNKDLKLHLDGARIFNALAHTGDKAADYGQYFDGISVCLSKGLGAPVGSVLLADKATIKYARRIRKVFGGGMRQAGFLAAAGIYALDHHVDRVKIDHAHAQILSEALTQCLWVSNVLPAETNIVLFDTIEPATIVLAKLAEHGIKALPTDTHRIRFVLHLDVHPEQVEYAVGVLKGM</sequence>
<feature type="modified residue" description="N6-(pyridoxal phosphate)lysine" evidence="5">
    <location>
        <position position="217"/>
    </location>
</feature>
<dbReference type="SUPFAM" id="SSF53383">
    <property type="entry name" value="PLP-dependent transferases"/>
    <property type="match status" value="1"/>
</dbReference>
<accession>A0A1H1TVB3</accession>
<dbReference type="PIRSF" id="PIRSF017617">
    <property type="entry name" value="Thr_aldolase"/>
    <property type="match status" value="1"/>
</dbReference>
<organism evidence="7 8">
    <name type="scientific">Mucilaginibacter mallensis</name>
    <dbReference type="NCBI Taxonomy" id="652787"/>
    <lineage>
        <taxon>Bacteria</taxon>
        <taxon>Pseudomonadati</taxon>
        <taxon>Bacteroidota</taxon>
        <taxon>Sphingobacteriia</taxon>
        <taxon>Sphingobacteriales</taxon>
        <taxon>Sphingobacteriaceae</taxon>
        <taxon>Mucilaginibacter</taxon>
    </lineage>
</organism>
<evidence type="ECO:0000256" key="2">
    <source>
        <dbReference type="ARBA" id="ARBA00006966"/>
    </source>
</evidence>
<dbReference type="AlphaFoldDB" id="A0A1H1TVB3"/>
<keyword evidence="4" id="KW-0456">Lyase</keyword>
<dbReference type="InterPro" id="IPR023603">
    <property type="entry name" value="Low_specificity_L-TA-like"/>
</dbReference>
<name>A0A1H1TVB3_MUCMA</name>